<organism evidence="2 3">
    <name type="scientific">Thiothrix lacustris</name>
    <dbReference type="NCBI Taxonomy" id="525917"/>
    <lineage>
        <taxon>Bacteria</taxon>
        <taxon>Pseudomonadati</taxon>
        <taxon>Pseudomonadota</taxon>
        <taxon>Gammaproteobacteria</taxon>
        <taxon>Thiotrichales</taxon>
        <taxon>Thiotrichaceae</taxon>
        <taxon>Thiothrix</taxon>
    </lineage>
</organism>
<name>A0A1Y1QXE5_9GAMM</name>
<proteinExistence type="predicted"/>
<evidence type="ECO:0000313" key="3">
    <source>
        <dbReference type="Proteomes" id="UP000192491"/>
    </source>
</evidence>
<dbReference type="EMBL" id="MTEJ01000007">
    <property type="protein sequence ID" value="OQX16134.1"/>
    <property type="molecule type" value="Genomic_DNA"/>
</dbReference>
<sequence>MSEFEGQTNTDALQKLTDEAAAELEAQYAEARNDIAQQIILLSAGGYFASKYLGRFLKYITHRLTALTKNRNALIEHTITLSIRLGIQPAIAAGADIMAVAQKDLYEEIFNKKLADGFNLSERLWRIDNGANRALTQAVKQAVAKGVNPMQAARAFLERGEGIPKDILEKLEALRTSTLQQAITDHLLTGKGNALYNVQRVFQTETTRAHALAYVESNAGVRGLIGYRFRLSPMHRKVDICDTLAAADRYGLGRGVYPVGQIMGVYPAHPNTRSSIVAVFRD</sequence>
<accession>A0A1Y1QXE5</accession>
<protein>
    <submittedName>
        <fullName evidence="2">Uncharacterized protein</fullName>
    </submittedName>
</protein>
<evidence type="ECO:0000256" key="1">
    <source>
        <dbReference type="SAM" id="Coils"/>
    </source>
</evidence>
<comment type="caution">
    <text evidence="2">The sequence shown here is derived from an EMBL/GenBank/DDBJ whole genome shotgun (WGS) entry which is preliminary data.</text>
</comment>
<dbReference type="Proteomes" id="UP000192491">
    <property type="component" value="Unassembled WGS sequence"/>
</dbReference>
<keyword evidence="1" id="KW-0175">Coiled coil</keyword>
<dbReference type="AlphaFoldDB" id="A0A1Y1QXE5"/>
<feature type="coiled-coil region" evidence="1">
    <location>
        <begin position="14"/>
        <end position="41"/>
    </location>
</feature>
<evidence type="ECO:0000313" key="2">
    <source>
        <dbReference type="EMBL" id="OQX16134.1"/>
    </source>
</evidence>
<gene>
    <name evidence="2" type="ORF">BWK73_04530</name>
</gene>
<reference evidence="2 3" key="1">
    <citation type="submission" date="2017-01" db="EMBL/GenBank/DDBJ databases">
        <title>Novel large sulfur bacteria in the metagenomes of groundwater-fed chemosynthetic microbial mats in the Lake Huron basin.</title>
        <authorList>
            <person name="Sharrar A.M."/>
            <person name="Flood B.E."/>
            <person name="Bailey J.V."/>
            <person name="Jones D.S."/>
            <person name="Biddanda B."/>
            <person name="Ruberg S.A."/>
            <person name="Marcus D.N."/>
            <person name="Dick G.J."/>
        </authorList>
    </citation>
    <scope>NUCLEOTIDE SEQUENCE [LARGE SCALE GENOMIC DNA]</scope>
    <source>
        <strain evidence="2">A8</strain>
    </source>
</reference>